<dbReference type="Proteomes" id="UP000813824">
    <property type="component" value="Unassembled WGS sequence"/>
</dbReference>
<proteinExistence type="predicted"/>
<organism evidence="1 2">
    <name type="scientific">Cristinia sonorae</name>
    <dbReference type="NCBI Taxonomy" id="1940300"/>
    <lineage>
        <taxon>Eukaryota</taxon>
        <taxon>Fungi</taxon>
        <taxon>Dikarya</taxon>
        <taxon>Basidiomycota</taxon>
        <taxon>Agaricomycotina</taxon>
        <taxon>Agaricomycetes</taxon>
        <taxon>Agaricomycetidae</taxon>
        <taxon>Agaricales</taxon>
        <taxon>Pleurotineae</taxon>
        <taxon>Stephanosporaceae</taxon>
        <taxon>Cristinia</taxon>
    </lineage>
</organism>
<sequence>MTSSQTTGSLPSLPQELIDRIIDCHQDDGQNLRSFALVSYSWMIRARRHLFTSVTVSKNFPLRGEKSHFASFVRVLQAGPSVSHAVQRLSINHTTTTLQEIFPILHQLVQLRALSLFTVSIPPSSTIADMTPVFDSLELLVLSSCSVERVEDVVWLICLLSRSLKALHILSLFHTASSGRDVDPSPIPGELSGHNRHIDALVFKPNLDRGHDELCSQLVTGLLNLLDDRSLTSLDINLDPHPFSWVKGTSRLLTVAAPRLQNLNVVILNSSASNRTSLCADADNQGSD</sequence>
<dbReference type="AlphaFoldDB" id="A0A8K0XM81"/>
<name>A0A8K0XM81_9AGAR</name>
<evidence type="ECO:0000313" key="1">
    <source>
        <dbReference type="EMBL" id="KAH8092506.1"/>
    </source>
</evidence>
<dbReference type="OrthoDB" id="2745898at2759"/>
<keyword evidence="2" id="KW-1185">Reference proteome</keyword>
<dbReference type="EMBL" id="JAEVFJ010000032">
    <property type="protein sequence ID" value="KAH8092506.1"/>
    <property type="molecule type" value="Genomic_DNA"/>
</dbReference>
<dbReference type="SUPFAM" id="SSF52047">
    <property type="entry name" value="RNI-like"/>
    <property type="match status" value="1"/>
</dbReference>
<reference evidence="1" key="1">
    <citation type="journal article" date="2021" name="New Phytol.">
        <title>Evolutionary innovations through gain and loss of genes in the ectomycorrhizal Boletales.</title>
        <authorList>
            <person name="Wu G."/>
            <person name="Miyauchi S."/>
            <person name="Morin E."/>
            <person name="Kuo A."/>
            <person name="Drula E."/>
            <person name="Varga T."/>
            <person name="Kohler A."/>
            <person name="Feng B."/>
            <person name="Cao Y."/>
            <person name="Lipzen A."/>
            <person name="Daum C."/>
            <person name="Hundley H."/>
            <person name="Pangilinan J."/>
            <person name="Johnson J."/>
            <person name="Barry K."/>
            <person name="LaButti K."/>
            <person name="Ng V."/>
            <person name="Ahrendt S."/>
            <person name="Min B."/>
            <person name="Choi I.G."/>
            <person name="Park H."/>
            <person name="Plett J.M."/>
            <person name="Magnuson J."/>
            <person name="Spatafora J.W."/>
            <person name="Nagy L.G."/>
            <person name="Henrissat B."/>
            <person name="Grigoriev I.V."/>
            <person name="Yang Z.L."/>
            <person name="Xu J."/>
            <person name="Martin F.M."/>
        </authorList>
    </citation>
    <scope>NUCLEOTIDE SEQUENCE</scope>
    <source>
        <strain evidence="1">KKN 215</strain>
    </source>
</reference>
<accession>A0A8K0XM81</accession>
<evidence type="ECO:0008006" key="3">
    <source>
        <dbReference type="Google" id="ProtNLM"/>
    </source>
</evidence>
<protein>
    <recommendedName>
        <fullName evidence="3">F-box domain-containing protein</fullName>
    </recommendedName>
</protein>
<gene>
    <name evidence="1" type="ORF">BXZ70DRAFT_457399</name>
</gene>
<comment type="caution">
    <text evidence="1">The sequence shown here is derived from an EMBL/GenBank/DDBJ whole genome shotgun (WGS) entry which is preliminary data.</text>
</comment>
<evidence type="ECO:0000313" key="2">
    <source>
        <dbReference type="Proteomes" id="UP000813824"/>
    </source>
</evidence>